<evidence type="ECO:0000256" key="2">
    <source>
        <dbReference type="ARBA" id="ARBA00022679"/>
    </source>
</evidence>
<protein>
    <submittedName>
        <fullName evidence="3">7-deoxyloganetin glucosyltransferase</fullName>
    </submittedName>
</protein>
<dbReference type="CDD" id="cd03784">
    <property type="entry name" value="GT1_Gtf-like"/>
    <property type="match status" value="1"/>
</dbReference>
<evidence type="ECO:0000256" key="1">
    <source>
        <dbReference type="ARBA" id="ARBA00009995"/>
    </source>
</evidence>
<keyword evidence="4" id="KW-1185">Reference proteome</keyword>
<gene>
    <name evidence="3" type="ORF">CFP56_043324</name>
</gene>
<dbReference type="EMBL" id="PKMF04000093">
    <property type="protein sequence ID" value="KAK7850944.1"/>
    <property type="molecule type" value="Genomic_DNA"/>
</dbReference>
<dbReference type="AlphaFoldDB" id="A0AAW0LHH9"/>
<evidence type="ECO:0000313" key="3">
    <source>
        <dbReference type="EMBL" id="KAK7850944.1"/>
    </source>
</evidence>
<comment type="similarity">
    <text evidence="1">Belongs to the UDP-glycosyltransferase family.</text>
</comment>
<evidence type="ECO:0000313" key="4">
    <source>
        <dbReference type="Proteomes" id="UP000237347"/>
    </source>
</evidence>
<dbReference type="GO" id="GO:0080043">
    <property type="term" value="F:quercetin 3-O-glucosyltransferase activity"/>
    <property type="evidence" value="ECO:0007669"/>
    <property type="project" value="TreeGrafter"/>
</dbReference>
<dbReference type="SUPFAM" id="SSF53756">
    <property type="entry name" value="UDP-Glycosyltransferase/glycogen phosphorylase"/>
    <property type="match status" value="1"/>
</dbReference>
<name>A0AAW0LHH9_QUESU</name>
<dbReference type="Proteomes" id="UP000237347">
    <property type="component" value="Unassembled WGS sequence"/>
</dbReference>
<reference evidence="3 4" key="1">
    <citation type="journal article" date="2018" name="Sci. Data">
        <title>The draft genome sequence of cork oak.</title>
        <authorList>
            <person name="Ramos A.M."/>
            <person name="Usie A."/>
            <person name="Barbosa P."/>
            <person name="Barros P.M."/>
            <person name="Capote T."/>
            <person name="Chaves I."/>
            <person name="Simoes F."/>
            <person name="Abreu I."/>
            <person name="Carrasquinho I."/>
            <person name="Faro C."/>
            <person name="Guimaraes J.B."/>
            <person name="Mendonca D."/>
            <person name="Nobrega F."/>
            <person name="Rodrigues L."/>
            <person name="Saibo N.J.M."/>
            <person name="Varela M.C."/>
            <person name="Egas C."/>
            <person name="Matos J."/>
            <person name="Miguel C.M."/>
            <person name="Oliveira M.M."/>
            <person name="Ricardo C.P."/>
            <person name="Goncalves S."/>
        </authorList>
    </citation>
    <scope>NUCLEOTIDE SEQUENCE [LARGE SCALE GENOMIC DNA]</scope>
    <source>
        <strain evidence="4">cv. HL8</strain>
    </source>
</reference>
<dbReference type="PANTHER" id="PTHR11926">
    <property type="entry name" value="GLUCOSYL/GLUCURONOSYL TRANSFERASES"/>
    <property type="match status" value="1"/>
</dbReference>
<dbReference type="GO" id="GO:0080044">
    <property type="term" value="F:quercetin 7-O-glucosyltransferase activity"/>
    <property type="evidence" value="ECO:0007669"/>
    <property type="project" value="TreeGrafter"/>
</dbReference>
<organism evidence="3 4">
    <name type="scientific">Quercus suber</name>
    <name type="common">Cork oak</name>
    <dbReference type="NCBI Taxonomy" id="58331"/>
    <lineage>
        <taxon>Eukaryota</taxon>
        <taxon>Viridiplantae</taxon>
        <taxon>Streptophyta</taxon>
        <taxon>Embryophyta</taxon>
        <taxon>Tracheophyta</taxon>
        <taxon>Spermatophyta</taxon>
        <taxon>Magnoliopsida</taxon>
        <taxon>eudicotyledons</taxon>
        <taxon>Gunneridae</taxon>
        <taxon>Pentapetalae</taxon>
        <taxon>rosids</taxon>
        <taxon>fabids</taxon>
        <taxon>Fagales</taxon>
        <taxon>Fagaceae</taxon>
        <taxon>Quercus</taxon>
    </lineage>
</organism>
<dbReference type="PANTHER" id="PTHR11926:SF1498">
    <property type="entry name" value="GLYCOSYLTRANSFERASE"/>
    <property type="match status" value="1"/>
</dbReference>
<keyword evidence="2" id="KW-0808">Transferase</keyword>
<dbReference type="Gene3D" id="3.40.50.2000">
    <property type="entry name" value="Glycogen Phosphorylase B"/>
    <property type="match status" value="5"/>
</dbReference>
<accession>A0AAW0LHH9</accession>
<comment type="caution">
    <text evidence="3">The sequence shown here is derived from an EMBL/GenBank/DDBJ whole genome shotgun (WGS) entry which is preliminary data.</text>
</comment>
<sequence length="382" mass="42794">MGSVSAGVKPHVVCVPIPLQGHINPMFKLAKLLHHKGFHVTFVNTEYNHKRLLRSRGPNSLDGFPGFHFETIPDGLPPSDADVSQDIPSLAESLPKTCLVPLCNLITKLNDTSSSNVPPVTCIVADGYASYLTNGYLETEIDWIPGMKNIRLKDLPSFIRTTDENDIMLNFLIRESERTLRASAVILNTFDSFEQDVLDALSSMLPRLYTIGPLVLLDDQIKDDNLKAIGSNLWKEELDCVEWLNSKKPNSVVYVNYGSITIMTPQQLIEFAWGLANSEKPFLWIIRPDLVGGDSAIVPFEFVTKTKDRGMLARIGIEIDNNVQRDEVEKLVRKLMDGEKGKEMKNNIMKWKRKAEDATKPSGSSYQNVDKLIAEVILARNV</sequence>
<dbReference type="InterPro" id="IPR002213">
    <property type="entry name" value="UDP_glucos_trans"/>
</dbReference>
<proteinExistence type="inferred from homology"/>